<name>A0A3B0Z4T9_9ZZZZ</name>
<dbReference type="Pfam" id="PF05567">
    <property type="entry name" value="T4P_PilY1"/>
    <property type="match status" value="1"/>
</dbReference>
<keyword evidence="2" id="KW-0106">Calcium</keyword>
<dbReference type="GO" id="GO:0046872">
    <property type="term" value="F:metal ion binding"/>
    <property type="evidence" value="ECO:0007669"/>
    <property type="project" value="UniProtKB-KW"/>
</dbReference>
<organism evidence="5">
    <name type="scientific">hydrothermal vent metagenome</name>
    <dbReference type="NCBI Taxonomy" id="652676"/>
    <lineage>
        <taxon>unclassified sequences</taxon>
        <taxon>metagenomes</taxon>
        <taxon>ecological metagenomes</taxon>
    </lineage>
</organism>
<sequence>MTNTLHSINYTITVVLVTVLIQHAAPVSAAPGTLSQSPLFLSTAVEPNVYFTLDDSGSMEWDNLVAGTSNGLPDIGGWTGNYYILPTANNGLDIQFINDGCNPTCYPYVTPSDNAVNGAWRDRNAVFNALYYNPAVTYTPWSGVDASNNPLYQDATPATAPVDPNQPNGATLNLTTSITFTNYAPSRGGWFTDTIFPAEYYTWTDTDIDGVVDAADAHTRVQIIPSTPTYTGSTSRSDCAAPPICNYNEEIKNFANWFTYYRKRKYIAKNALGTVINDTTNKRMGLDVYNNGNISNAATMSLQSNQLSLLQSVYGQNIPCTSNTCPGTPGRGALKRVGDLFKSSSSPILSAEDGGICQQNFNVVITDGFWNGANPGVGNTDGDDNTAFDGAPYADNLSNTMADVAMEYYENDLKTNLSNKVPIITGVDEATHQHLVTFGVALGITGTKDPAVDDPASNGFNWPDPTQTQDGRRIDDLWHASYNSRGQFLSAKNPQQLTSGLQSALTAIASRTGSASAVALNSTSLNTNSVLYFARFSSDKWSGDLQSINLDPVTGAIQPTINWSATDTLDGRNLSSSPRTILTYNGTDGTPFQWSALTTLGKNDLRANTTGGTDNDVTAMARLGYLRGDRGCEINSTTTCSYSDGSDTFVSKTFRARAGRLGDIVHSDPVFVGAPHGNWPDTSPFPSTTGNKYSDFVSSQQNRAGVVYVGANDGMLHGFSASDGAEIMAYAPGMLFSTSITQGLHYLSDPAYNHRYYVDAPAVVTDAYVKTTTGGSASWKSILLGGLRAGGRGLYALDVTSPTSFSESGSAPQNTVMWEFTHADLGFTFSQPSIVLMNNGKWAAIFGNGYNDTGSGEAKLFIVFLEGGLDGTWSSGDYIALSTQSGTPTSRNGLSTPAVIDSDGNGTADRVYAGDIKGDLWEFDLSGTNTTQWDIANKSGSTPIPLFDGSPNQPITTTPMVIDNPDVPTSTSNFPNELVLFGTGQYVTTSDISNINTQTFYGVWNNGNGGVTVSDLVSQSLSDSSTSSSFRLLTNNAVDYSGTDKGWRIDFSIIQGERIVTDPVVRDDLVFFNTTIPNPSPCTGGGSGFLMAVSWINGGSPPEPTFDIDGDGTVNQLDKVSDNGDGTANQPDSSNQAVAVGKQFSGGLPTSPVIMGNRRYVSGSDTGTASGTFNDTLIDRENNKTGRLSWEELNP</sequence>
<reference evidence="5" key="1">
    <citation type="submission" date="2018-06" db="EMBL/GenBank/DDBJ databases">
        <authorList>
            <person name="Zhirakovskaya E."/>
        </authorList>
    </citation>
    <scope>NUCLEOTIDE SEQUENCE</scope>
</reference>
<evidence type="ECO:0000256" key="3">
    <source>
        <dbReference type="SAM" id="MobiDB-lite"/>
    </source>
</evidence>
<proteinExistence type="predicted"/>
<dbReference type="InterPro" id="IPR008707">
    <property type="entry name" value="B-propeller_PilY1"/>
</dbReference>
<feature type="region of interest" description="Disordered" evidence="3">
    <location>
        <begin position="1162"/>
        <end position="1195"/>
    </location>
</feature>
<evidence type="ECO:0000313" key="5">
    <source>
        <dbReference type="EMBL" id="VAW76314.1"/>
    </source>
</evidence>
<dbReference type="AlphaFoldDB" id="A0A3B0Z4T9"/>
<gene>
    <name evidence="5" type="ORF">MNBD_GAMMA14-836</name>
</gene>
<evidence type="ECO:0000256" key="1">
    <source>
        <dbReference type="ARBA" id="ARBA00022723"/>
    </source>
</evidence>
<keyword evidence="1" id="KW-0479">Metal-binding</keyword>
<feature type="compositionally biased region" description="Polar residues" evidence="3">
    <location>
        <begin position="1163"/>
        <end position="1175"/>
    </location>
</feature>
<evidence type="ECO:0000256" key="2">
    <source>
        <dbReference type="ARBA" id="ARBA00022837"/>
    </source>
</evidence>
<feature type="domain" description="PilY1 beta-propeller" evidence="4">
    <location>
        <begin position="661"/>
        <end position="1014"/>
    </location>
</feature>
<protein>
    <submittedName>
        <fullName evidence="5">Type IV fimbrial biogenesis protein PilY1</fullName>
    </submittedName>
</protein>
<accession>A0A3B0Z4T9</accession>
<evidence type="ECO:0000259" key="4">
    <source>
        <dbReference type="Pfam" id="PF05567"/>
    </source>
</evidence>
<dbReference type="EMBL" id="UOFM01000171">
    <property type="protein sequence ID" value="VAW76314.1"/>
    <property type="molecule type" value="Genomic_DNA"/>
</dbReference>